<feature type="non-terminal residue" evidence="1">
    <location>
        <position position="39"/>
    </location>
</feature>
<reference evidence="1" key="1">
    <citation type="submission" date="2023-05" db="EMBL/GenBank/DDBJ databases">
        <authorList>
            <person name="Stuckert A."/>
        </authorList>
    </citation>
    <scope>NUCLEOTIDE SEQUENCE</scope>
</reference>
<organism evidence="1 2">
    <name type="scientific">Staurois parvus</name>
    <dbReference type="NCBI Taxonomy" id="386267"/>
    <lineage>
        <taxon>Eukaryota</taxon>
        <taxon>Metazoa</taxon>
        <taxon>Chordata</taxon>
        <taxon>Craniata</taxon>
        <taxon>Vertebrata</taxon>
        <taxon>Euteleostomi</taxon>
        <taxon>Amphibia</taxon>
        <taxon>Batrachia</taxon>
        <taxon>Anura</taxon>
        <taxon>Neobatrachia</taxon>
        <taxon>Ranoidea</taxon>
        <taxon>Ranidae</taxon>
        <taxon>Staurois</taxon>
    </lineage>
</organism>
<keyword evidence="2" id="KW-1185">Reference proteome</keyword>
<name>A0ABN9GQ06_9NEOB</name>
<accession>A0ABN9GQ06</accession>
<comment type="caution">
    <text evidence="1">The sequence shown here is derived from an EMBL/GenBank/DDBJ whole genome shotgun (WGS) entry which is preliminary data.</text>
</comment>
<sequence length="39" mass="4653">MMKKVSGQHQELEEKCINAFSRIYKCFETLIKSTAERKF</sequence>
<gene>
    <name evidence="1" type="ORF">SPARVUS_LOCUS14573862</name>
</gene>
<evidence type="ECO:0000313" key="1">
    <source>
        <dbReference type="EMBL" id="CAI9611531.1"/>
    </source>
</evidence>
<dbReference type="EMBL" id="CATNWA010019140">
    <property type="protein sequence ID" value="CAI9611531.1"/>
    <property type="molecule type" value="Genomic_DNA"/>
</dbReference>
<protein>
    <submittedName>
        <fullName evidence="1">Uncharacterized protein</fullName>
    </submittedName>
</protein>
<proteinExistence type="predicted"/>
<dbReference type="Proteomes" id="UP001162483">
    <property type="component" value="Unassembled WGS sequence"/>
</dbReference>
<evidence type="ECO:0000313" key="2">
    <source>
        <dbReference type="Proteomes" id="UP001162483"/>
    </source>
</evidence>